<dbReference type="InterPro" id="IPR028098">
    <property type="entry name" value="Glyco_trans_4-like_N"/>
</dbReference>
<dbReference type="PANTHER" id="PTHR46401">
    <property type="entry name" value="GLYCOSYLTRANSFERASE WBBK-RELATED"/>
    <property type="match status" value="1"/>
</dbReference>
<sequence>MPAPETPETPQVPSAARATGVPQQRPVRLFMDARYTRIGFHDGISRYGASLIAAAARLAPAVEVTMIISDEAQLDMLPAGLPWVKVTDPTSPAEPFLARQLNPYRPDIVFSPMQTMGSAGRDYGLILTLHDLIYYQHRTPPGDMPGPVKLLWRAFHLAYWPQRLVLDRADAVATVSETTRTLMRRHRLTRREIRIIGNAPQPVDRPRDPEQAPERSLVYMGSFMDYKNVQTLIRAMAHLPGYRLHLLSKITAVREGELTAVARAAGVREDAVVFHHGTTDEDYVELLRSATALVILSRAEGYGLPLAEAMAQGTPVVVSDAEIFREIGGPDGGAARFVRLGPSAPGGGAAAHPADTSPAEMAARVRELEDPAVFAAASRAAAERAGLFSWDASARALVDLARDIAGRRSRSA</sequence>
<dbReference type="PANTHER" id="PTHR46401:SF2">
    <property type="entry name" value="GLYCOSYLTRANSFERASE WBBK-RELATED"/>
    <property type="match status" value="1"/>
</dbReference>
<evidence type="ECO:0008006" key="8">
    <source>
        <dbReference type="Google" id="ProtNLM"/>
    </source>
</evidence>
<dbReference type="EMBL" id="BMLQ01000001">
    <property type="protein sequence ID" value="GGO40701.1"/>
    <property type="molecule type" value="Genomic_DNA"/>
</dbReference>
<keyword evidence="7" id="KW-1185">Reference proteome</keyword>
<dbReference type="Gene3D" id="3.40.50.2000">
    <property type="entry name" value="Glycogen Phosphorylase B"/>
    <property type="match status" value="1"/>
</dbReference>
<accession>A0ABQ2LN53</accession>
<evidence type="ECO:0000256" key="1">
    <source>
        <dbReference type="ARBA" id="ARBA00022676"/>
    </source>
</evidence>
<feature type="region of interest" description="Disordered" evidence="3">
    <location>
        <begin position="1"/>
        <end position="23"/>
    </location>
</feature>
<evidence type="ECO:0000256" key="2">
    <source>
        <dbReference type="ARBA" id="ARBA00022679"/>
    </source>
</evidence>
<evidence type="ECO:0000256" key="3">
    <source>
        <dbReference type="SAM" id="MobiDB-lite"/>
    </source>
</evidence>
<keyword evidence="1" id="KW-0328">Glycosyltransferase</keyword>
<proteinExistence type="predicted"/>
<feature type="domain" description="Glycosyl transferase family 1" evidence="4">
    <location>
        <begin position="209"/>
        <end position="327"/>
    </location>
</feature>
<dbReference type="Pfam" id="PF00534">
    <property type="entry name" value="Glycos_transf_1"/>
    <property type="match status" value="1"/>
</dbReference>
<dbReference type="Proteomes" id="UP000642509">
    <property type="component" value="Unassembled WGS sequence"/>
</dbReference>
<gene>
    <name evidence="6" type="ORF">GCM10010977_03440</name>
</gene>
<dbReference type="InterPro" id="IPR001296">
    <property type="entry name" value="Glyco_trans_1"/>
</dbReference>
<evidence type="ECO:0000313" key="7">
    <source>
        <dbReference type="Proteomes" id="UP000642509"/>
    </source>
</evidence>
<keyword evidence="2" id="KW-0808">Transferase</keyword>
<dbReference type="Pfam" id="PF13439">
    <property type="entry name" value="Glyco_transf_4"/>
    <property type="match status" value="1"/>
</dbReference>
<evidence type="ECO:0000259" key="5">
    <source>
        <dbReference type="Pfam" id="PF13439"/>
    </source>
</evidence>
<name>A0ABQ2LN53_9MICC</name>
<protein>
    <recommendedName>
        <fullName evidence="8">D-inositol 3-phosphate glycosyltransferase</fullName>
    </recommendedName>
</protein>
<organism evidence="6 7">
    <name type="scientific">Citricoccus zhacaiensis</name>
    <dbReference type="NCBI Taxonomy" id="489142"/>
    <lineage>
        <taxon>Bacteria</taxon>
        <taxon>Bacillati</taxon>
        <taxon>Actinomycetota</taxon>
        <taxon>Actinomycetes</taxon>
        <taxon>Micrococcales</taxon>
        <taxon>Micrococcaceae</taxon>
        <taxon>Citricoccus</taxon>
    </lineage>
</organism>
<feature type="domain" description="Glycosyltransferase subfamily 4-like N-terminal" evidence="5">
    <location>
        <begin position="93"/>
        <end position="198"/>
    </location>
</feature>
<comment type="caution">
    <text evidence="6">The sequence shown here is derived from an EMBL/GenBank/DDBJ whole genome shotgun (WGS) entry which is preliminary data.</text>
</comment>
<dbReference type="SUPFAM" id="SSF53756">
    <property type="entry name" value="UDP-Glycosyltransferase/glycogen phosphorylase"/>
    <property type="match status" value="1"/>
</dbReference>
<reference evidence="7" key="1">
    <citation type="journal article" date="2019" name="Int. J. Syst. Evol. Microbiol.">
        <title>The Global Catalogue of Microorganisms (GCM) 10K type strain sequencing project: providing services to taxonomists for standard genome sequencing and annotation.</title>
        <authorList>
            <consortium name="The Broad Institute Genomics Platform"/>
            <consortium name="The Broad Institute Genome Sequencing Center for Infectious Disease"/>
            <person name="Wu L."/>
            <person name="Ma J."/>
        </authorList>
    </citation>
    <scope>NUCLEOTIDE SEQUENCE [LARGE SCALE GENOMIC DNA]</scope>
    <source>
        <strain evidence="7">CGMCC 1.7064</strain>
    </source>
</reference>
<evidence type="ECO:0000259" key="4">
    <source>
        <dbReference type="Pfam" id="PF00534"/>
    </source>
</evidence>
<evidence type="ECO:0000313" key="6">
    <source>
        <dbReference type="EMBL" id="GGO40701.1"/>
    </source>
</evidence>